<protein>
    <submittedName>
        <fullName evidence="2">Uncharacterized protein</fullName>
    </submittedName>
</protein>
<keyword evidence="1" id="KW-0472">Membrane</keyword>
<reference evidence="2" key="1">
    <citation type="submission" date="2017-08" db="EMBL/GenBank/DDBJ databases">
        <authorList>
            <person name="Polle J.E."/>
            <person name="Barry K."/>
            <person name="Cushman J."/>
            <person name="Schmutz J."/>
            <person name="Tran D."/>
            <person name="Hathwaick L.T."/>
            <person name="Yim W.C."/>
            <person name="Jenkins J."/>
            <person name="Mckie-Krisberg Z.M."/>
            <person name="Prochnik S."/>
            <person name="Lindquist E."/>
            <person name="Dockter R.B."/>
            <person name="Adam C."/>
            <person name="Molina H."/>
            <person name="Bunkerborg J."/>
            <person name="Jin E."/>
            <person name="Buchheim M."/>
            <person name="Magnuson J."/>
        </authorList>
    </citation>
    <scope>NUCLEOTIDE SEQUENCE</scope>
    <source>
        <strain evidence="2">CCAP 19/18</strain>
    </source>
</reference>
<evidence type="ECO:0000256" key="1">
    <source>
        <dbReference type="SAM" id="Phobius"/>
    </source>
</evidence>
<gene>
    <name evidence="2" type="ORF">DUNSADRAFT_7028</name>
</gene>
<feature type="transmembrane region" description="Helical" evidence="1">
    <location>
        <begin position="89"/>
        <end position="112"/>
    </location>
</feature>
<keyword evidence="1" id="KW-0812">Transmembrane</keyword>
<name>A0ABQ7GM29_DUNSA</name>
<feature type="transmembrane region" description="Helical" evidence="1">
    <location>
        <begin position="21"/>
        <end position="43"/>
    </location>
</feature>
<proteinExistence type="predicted"/>
<evidence type="ECO:0000313" key="3">
    <source>
        <dbReference type="Proteomes" id="UP000815325"/>
    </source>
</evidence>
<keyword evidence="1" id="KW-1133">Transmembrane helix</keyword>
<comment type="caution">
    <text evidence="2">The sequence shown here is derived from an EMBL/GenBank/DDBJ whole genome shotgun (WGS) entry which is preliminary data.</text>
</comment>
<evidence type="ECO:0000313" key="2">
    <source>
        <dbReference type="EMBL" id="KAF5835668.1"/>
    </source>
</evidence>
<sequence>MDLRAPAVSNTLHTSAITIRLFLQGLSEPLGALLALLVLHPFITPERLQYLLAAVGGLMLAVCAIELWPGYRPCWYIDRSVLTTDHFCSLMLVCARGCTWCYCALAWMQAILAH</sequence>
<feature type="transmembrane region" description="Helical" evidence="1">
    <location>
        <begin position="49"/>
        <end position="68"/>
    </location>
</feature>
<accession>A0ABQ7GM29</accession>
<dbReference type="EMBL" id="MU069694">
    <property type="protein sequence ID" value="KAF5835668.1"/>
    <property type="molecule type" value="Genomic_DNA"/>
</dbReference>
<organism evidence="2 3">
    <name type="scientific">Dunaliella salina</name>
    <name type="common">Green alga</name>
    <name type="synonym">Protococcus salinus</name>
    <dbReference type="NCBI Taxonomy" id="3046"/>
    <lineage>
        <taxon>Eukaryota</taxon>
        <taxon>Viridiplantae</taxon>
        <taxon>Chlorophyta</taxon>
        <taxon>core chlorophytes</taxon>
        <taxon>Chlorophyceae</taxon>
        <taxon>CS clade</taxon>
        <taxon>Chlamydomonadales</taxon>
        <taxon>Dunaliellaceae</taxon>
        <taxon>Dunaliella</taxon>
    </lineage>
</organism>
<dbReference type="Proteomes" id="UP000815325">
    <property type="component" value="Unassembled WGS sequence"/>
</dbReference>
<keyword evidence="3" id="KW-1185">Reference proteome</keyword>